<dbReference type="SUPFAM" id="SSF47364">
    <property type="entry name" value="Domain of the SRP/SRP receptor G-proteins"/>
    <property type="match status" value="1"/>
</dbReference>
<accession>M8AEJ1</accession>
<dbReference type="Gene3D" id="1.20.120.140">
    <property type="entry name" value="Signal recognition particle SRP54, nucleotide-binding domain"/>
    <property type="match status" value="1"/>
</dbReference>
<dbReference type="AlphaFoldDB" id="M8AEJ1"/>
<dbReference type="eggNOG" id="KOG0780">
    <property type="taxonomic scope" value="Eukaryota"/>
</dbReference>
<dbReference type="GO" id="GO:0030942">
    <property type="term" value="F:endoplasmic reticulum signal peptide binding"/>
    <property type="evidence" value="ECO:0007669"/>
    <property type="project" value="TreeGrafter"/>
</dbReference>
<dbReference type="InterPro" id="IPR042101">
    <property type="entry name" value="SRP54_N_sf"/>
</dbReference>
<dbReference type="GO" id="GO:0005829">
    <property type="term" value="C:cytosol"/>
    <property type="evidence" value="ECO:0007669"/>
    <property type="project" value="TreeGrafter"/>
</dbReference>
<name>M8AEJ1_TRIUA</name>
<dbReference type="PANTHER" id="PTHR11564">
    <property type="entry name" value="SIGNAL RECOGNITION PARTICLE 54K PROTEIN SRP54"/>
    <property type="match status" value="1"/>
</dbReference>
<dbReference type="GO" id="GO:0008312">
    <property type="term" value="F:7S RNA binding"/>
    <property type="evidence" value="ECO:0007669"/>
    <property type="project" value="TreeGrafter"/>
</dbReference>
<dbReference type="STRING" id="4572.M8AEJ1"/>
<gene>
    <name evidence="1" type="ORF">TRIUR3_29996</name>
</gene>
<organism evidence="1">
    <name type="scientific">Triticum urartu</name>
    <name type="common">Red wild einkorn</name>
    <name type="synonym">Crithodium urartu</name>
    <dbReference type="NCBI Taxonomy" id="4572"/>
    <lineage>
        <taxon>Eukaryota</taxon>
        <taxon>Viridiplantae</taxon>
        <taxon>Streptophyta</taxon>
        <taxon>Embryophyta</taxon>
        <taxon>Tracheophyta</taxon>
        <taxon>Spermatophyta</taxon>
        <taxon>Magnoliopsida</taxon>
        <taxon>Liliopsida</taxon>
        <taxon>Poales</taxon>
        <taxon>Poaceae</taxon>
        <taxon>BOP clade</taxon>
        <taxon>Pooideae</taxon>
        <taxon>Triticodae</taxon>
        <taxon>Triticeae</taxon>
        <taxon>Triticinae</taxon>
        <taxon>Triticum</taxon>
    </lineage>
</organism>
<proteinExistence type="predicted"/>
<dbReference type="GO" id="GO:0006616">
    <property type="term" value="P:SRP-dependent cotranslational protein targeting to membrane, translocation"/>
    <property type="evidence" value="ECO:0007669"/>
    <property type="project" value="TreeGrafter"/>
</dbReference>
<dbReference type="EMBL" id="KD071852">
    <property type="protein sequence ID" value="EMS63250.1"/>
    <property type="molecule type" value="Genomic_DNA"/>
</dbReference>
<dbReference type="InterPro" id="IPR022941">
    <property type="entry name" value="SRP54"/>
</dbReference>
<evidence type="ECO:0000313" key="1">
    <source>
        <dbReference type="EMBL" id="EMS63250.1"/>
    </source>
</evidence>
<dbReference type="GO" id="GO:0005786">
    <property type="term" value="C:signal recognition particle, endoplasmic reticulum targeting"/>
    <property type="evidence" value="ECO:0007669"/>
    <property type="project" value="TreeGrafter"/>
</dbReference>
<dbReference type="GO" id="GO:0005525">
    <property type="term" value="F:GTP binding"/>
    <property type="evidence" value="ECO:0007669"/>
    <property type="project" value="InterPro"/>
</dbReference>
<dbReference type="GO" id="GO:0003924">
    <property type="term" value="F:GTPase activity"/>
    <property type="evidence" value="ECO:0007669"/>
    <property type="project" value="InterPro"/>
</dbReference>
<dbReference type="InterPro" id="IPR036225">
    <property type="entry name" value="SRP/SRP_N"/>
</dbReference>
<reference evidence="1" key="1">
    <citation type="journal article" date="2013" name="Nature">
        <title>Draft genome of the wheat A-genome progenitor Triticum urartu.</title>
        <authorList>
            <person name="Ling H.Q."/>
            <person name="Zhao S."/>
            <person name="Liu D."/>
            <person name="Wang J."/>
            <person name="Sun H."/>
            <person name="Zhang C."/>
            <person name="Fan H."/>
            <person name="Li D."/>
            <person name="Dong L."/>
            <person name="Tao Y."/>
            <person name="Gao C."/>
            <person name="Wu H."/>
            <person name="Li Y."/>
            <person name="Cui Y."/>
            <person name="Guo X."/>
            <person name="Zheng S."/>
            <person name="Wang B."/>
            <person name="Yu K."/>
            <person name="Liang Q."/>
            <person name="Yang W."/>
            <person name="Lou X."/>
            <person name="Chen J."/>
            <person name="Feng M."/>
            <person name="Jian J."/>
            <person name="Zhang X."/>
            <person name="Luo G."/>
            <person name="Jiang Y."/>
            <person name="Liu J."/>
            <person name="Wang Z."/>
            <person name="Sha Y."/>
            <person name="Zhang B."/>
            <person name="Wu H."/>
            <person name="Tang D."/>
            <person name="Shen Q."/>
            <person name="Xue P."/>
            <person name="Zou S."/>
            <person name="Wang X."/>
            <person name="Liu X."/>
            <person name="Wang F."/>
            <person name="Yang Y."/>
            <person name="An X."/>
            <person name="Dong Z."/>
            <person name="Zhang K."/>
            <person name="Zhang X."/>
            <person name="Luo M.C."/>
            <person name="Dvorak J."/>
            <person name="Tong Y."/>
            <person name="Wang J."/>
            <person name="Yang H."/>
            <person name="Li Z."/>
            <person name="Wang D."/>
            <person name="Zhang A."/>
            <person name="Wang J."/>
        </authorList>
    </citation>
    <scope>NUCLEOTIDE SEQUENCE</scope>
</reference>
<dbReference type="PANTHER" id="PTHR11564:SF5">
    <property type="entry name" value="SIGNAL RECOGNITION PARTICLE SUBUNIT SRP54"/>
    <property type="match status" value="1"/>
</dbReference>
<protein>
    <submittedName>
        <fullName evidence="1">Signal recognition particle 54 kDa protein 1</fullName>
    </submittedName>
</protein>
<sequence length="245" mass="26261">MVLAQLGRSISRALARMGNATVIDEKVLGECLNEISPALLQSGIRKIVNLETLAAGTNKLCIIQQAVFTELCNMLDPGKPFDFEDAVAAKVATTTITLWFPKIQMALASLHIHTYEYAPRFGSVCKFTFALTLTETILVTLASMVCSALIDVLGEDGHWSVGEEQPCPARGGGGGPPELDDDTATGSTRLPPKVKELANFVVLQLNERNFSLYVTQLAVAVAVDAGAPGIGNFKFEVTYSDSPEK</sequence>